<evidence type="ECO:0000256" key="3">
    <source>
        <dbReference type="ARBA" id="ARBA00022525"/>
    </source>
</evidence>
<dbReference type="InterPro" id="IPR002544">
    <property type="entry name" value="FMRFamid-related_peptide-like"/>
</dbReference>
<keyword evidence="6" id="KW-0527">Neuropeptide</keyword>
<dbReference type="PANTHER" id="PTHR20986">
    <property type="entry name" value="FMRFAMIDE-RELATED PEPTIDES"/>
    <property type="match status" value="1"/>
</dbReference>
<dbReference type="Proteomes" id="UP000887574">
    <property type="component" value="Unplaced"/>
</dbReference>
<accession>A0A915EM04</accession>
<dbReference type="PANTHER" id="PTHR20986:SF14">
    <property type="entry name" value="FMRFAMIDE-LIKE NEUROPEPTIDES 6"/>
    <property type="match status" value="1"/>
</dbReference>
<evidence type="ECO:0000256" key="2">
    <source>
        <dbReference type="ARBA" id="ARBA00006356"/>
    </source>
</evidence>
<evidence type="ECO:0000256" key="4">
    <source>
        <dbReference type="ARBA" id="ARBA00022685"/>
    </source>
</evidence>
<dbReference type="WBParaSite" id="jg8206.2">
    <property type="protein sequence ID" value="jg8206.2"/>
    <property type="gene ID" value="jg8206"/>
</dbReference>
<keyword evidence="7" id="KW-0732">Signal</keyword>
<dbReference type="WBParaSite" id="jg8206.1">
    <property type="protein sequence ID" value="jg8206.1"/>
    <property type="gene ID" value="jg8206"/>
</dbReference>
<protein>
    <submittedName>
        <fullName evidence="9 10">Uncharacterized protein</fullName>
    </submittedName>
</protein>
<keyword evidence="3" id="KW-0964">Secreted</keyword>
<comment type="similarity">
    <text evidence="2">Belongs to the FARP (FMRFamide related peptide) family.</text>
</comment>
<evidence type="ECO:0000313" key="8">
    <source>
        <dbReference type="Proteomes" id="UP000887574"/>
    </source>
</evidence>
<evidence type="ECO:0000256" key="5">
    <source>
        <dbReference type="ARBA" id="ARBA00022815"/>
    </source>
</evidence>
<comment type="subcellular location">
    <subcellularLocation>
        <location evidence="1">Secreted</location>
    </subcellularLocation>
</comment>
<proteinExistence type="inferred from homology"/>
<feature type="signal peptide" evidence="7">
    <location>
        <begin position="1"/>
        <end position="25"/>
    </location>
</feature>
<evidence type="ECO:0000256" key="6">
    <source>
        <dbReference type="ARBA" id="ARBA00023320"/>
    </source>
</evidence>
<evidence type="ECO:0000256" key="1">
    <source>
        <dbReference type="ARBA" id="ARBA00004613"/>
    </source>
</evidence>
<keyword evidence="5" id="KW-0027">Amidation</keyword>
<dbReference type="Pfam" id="PF01581">
    <property type="entry name" value="FARP"/>
    <property type="match status" value="3"/>
</dbReference>
<dbReference type="AlphaFoldDB" id="A0A915EM04"/>
<reference evidence="9 10" key="1">
    <citation type="submission" date="2022-11" db="UniProtKB">
        <authorList>
            <consortium name="WormBaseParasite"/>
        </authorList>
    </citation>
    <scope>IDENTIFICATION</scope>
</reference>
<dbReference type="GO" id="GO:0007218">
    <property type="term" value="P:neuropeptide signaling pathway"/>
    <property type="evidence" value="ECO:0007669"/>
    <property type="project" value="UniProtKB-KW"/>
</dbReference>
<keyword evidence="8" id="KW-1185">Reference proteome</keyword>
<name>A0A915EM04_9BILA</name>
<sequence>MAQSSVREAFYAVLLAVFAATFATATNTPTTAKDGPQESGLETSEGSYFYSPAEFLHICAQFPGLAACQQESGSLVEKRKSAYMRFGRSAPEEEQDSPAMEKRKSAYMRFGKRSPSQESVNEEVGGDVQKRKSAYMRFGKRKSAYMRFGKRSADNNMEKESQPICALENDLYWLMMKTWEKWRRGNPPTCDLAKDGELKHH</sequence>
<keyword evidence="4" id="KW-0165">Cleavage on pair of basic residues</keyword>
<evidence type="ECO:0000313" key="9">
    <source>
        <dbReference type="WBParaSite" id="jg8206.1"/>
    </source>
</evidence>
<dbReference type="GO" id="GO:0005576">
    <property type="term" value="C:extracellular region"/>
    <property type="evidence" value="ECO:0007669"/>
    <property type="project" value="UniProtKB-SubCell"/>
</dbReference>
<dbReference type="InterPro" id="IPR051041">
    <property type="entry name" value="FMRFamide-related_np"/>
</dbReference>
<evidence type="ECO:0000256" key="7">
    <source>
        <dbReference type="SAM" id="SignalP"/>
    </source>
</evidence>
<organism evidence="8 9">
    <name type="scientific">Ditylenchus dipsaci</name>
    <dbReference type="NCBI Taxonomy" id="166011"/>
    <lineage>
        <taxon>Eukaryota</taxon>
        <taxon>Metazoa</taxon>
        <taxon>Ecdysozoa</taxon>
        <taxon>Nematoda</taxon>
        <taxon>Chromadorea</taxon>
        <taxon>Rhabditida</taxon>
        <taxon>Tylenchina</taxon>
        <taxon>Tylenchomorpha</taxon>
        <taxon>Sphaerularioidea</taxon>
        <taxon>Anguinidae</taxon>
        <taxon>Anguininae</taxon>
        <taxon>Ditylenchus</taxon>
    </lineage>
</organism>
<feature type="chain" id="PRO_5038276195" evidence="7">
    <location>
        <begin position="26"/>
        <end position="201"/>
    </location>
</feature>
<evidence type="ECO:0000313" key="10">
    <source>
        <dbReference type="WBParaSite" id="jg8206.2"/>
    </source>
</evidence>